<protein>
    <submittedName>
        <fullName evidence="4">OLC1v1002142C1</fullName>
    </submittedName>
</protein>
<dbReference type="CDD" id="cd00051">
    <property type="entry name" value="EFh"/>
    <property type="match status" value="1"/>
</dbReference>
<accession>A0AAV1D9U6</accession>
<feature type="region of interest" description="Disordered" evidence="2">
    <location>
        <begin position="1"/>
        <end position="52"/>
    </location>
</feature>
<dbReference type="PROSITE" id="PS50222">
    <property type="entry name" value="EF_HAND_2"/>
    <property type="match status" value="1"/>
</dbReference>
<feature type="region of interest" description="Disordered" evidence="2">
    <location>
        <begin position="178"/>
        <end position="221"/>
    </location>
</feature>
<dbReference type="InterPro" id="IPR002048">
    <property type="entry name" value="EF_hand_dom"/>
</dbReference>
<sequence>MARTRRKQVSDSSAQENESPDGKSSSEGAEIPESKRVPKNNINEYERQRMKRIEENRARMEALGMKKMADSFVGSIPKPSKTTIESKGKRKLGDDDEEYTPSDGEKALDSSSEDDEAKNNEDDEDYSCSTAKRKTKKRNRTPKKKASPGKHFDESDFVDDDEALLHAIALSLQDSTGLADSNSLESQSSTPPAVNSMSNEKKHSSHDQGNTVKRKIKKSMNSRVQMTEDDLILYFFRFDEVGRGGITVRDLRRMATTHDFTWSDQEMEDMIKYFDSNGDGQVSLDDFREIAGRCGMMQGS</sequence>
<evidence type="ECO:0000256" key="2">
    <source>
        <dbReference type="SAM" id="MobiDB-lite"/>
    </source>
</evidence>
<name>A0AAV1D9U6_OLDCO</name>
<dbReference type="InterPro" id="IPR011992">
    <property type="entry name" value="EF-hand-dom_pair"/>
</dbReference>
<feature type="compositionally biased region" description="Polar residues" evidence="2">
    <location>
        <begin position="10"/>
        <end position="27"/>
    </location>
</feature>
<feature type="compositionally biased region" description="Polar residues" evidence="2">
    <location>
        <begin position="178"/>
        <end position="198"/>
    </location>
</feature>
<organism evidence="4 5">
    <name type="scientific">Oldenlandia corymbosa var. corymbosa</name>
    <dbReference type="NCBI Taxonomy" id="529605"/>
    <lineage>
        <taxon>Eukaryota</taxon>
        <taxon>Viridiplantae</taxon>
        <taxon>Streptophyta</taxon>
        <taxon>Embryophyta</taxon>
        <taxon>Tracheophyta</taxon>
        <taxon>Spermatophyta</taxon>
        <taxon>Magnoliopsida</taxon>
        <taxon>eudicotyledons</taxon>
        <taxon>Gunneridae</taxon>
        <taxon>Pentapetalae</taxon>
        <taxon>asterids</taxon>
        <taxon>lamiids</taxon>
        <taxon>Gentianales</taxon>
        <taxon>Rubiaceae</taxon>
        <taxon>Rubioideae</taxon>
        <taxon>Spermacoceae</taxon>
        <taxon>Hedyotis-Oldenlandia complex</taxon>
        <taxon>Oldenlandia</taxon>
    </lineage>
</organism>
<dbReference type="AlphaFoldDB" id="A0AAV1D9U6"/>
<keyword evidence="1" id="KW-0106">Calcium</keyword>
<dbReference type="Gene3D" id="1.10.238.10">
    <property type="entry name" value="EF-hand"/>
    <property type="match status" value="1"/>
</dbReference>
<keyword evidence="5" id="KW-1185">Reference proteome</keyword>
<feature type="domain" description="EF-hand" evidence="3">
    <location>
        <begin position="262"/>
        <end position="297"/>
    </location>
</feature>
<dbReference type="SMART" id="SM00054">
    <property type="entry name" value="EFh"/>
    <property type="match status" value="1"/>
</dbReference>
<reference evidence="4" key="1">
    <citation type="submission" date="2023-03" db="EMBL/GenBank/DDBJ databases">
        <authorList>
            <person name="Julca I."/>
        </authorList>
    </citation>
    <scope>NUCLEOTIDE SEQUENCE</scope>
</reference>
<dbReference type="GO" id="GO:0005509">
    <property type="term" value="F:calcium ion binding"/>
    <property type="evidence" value="ECO:0007669"/>
    <property type="project" value="InterPro"/>
</dbReference>
<dbReference type="InterPro" id="IPR018247">
    <property type="entry name" value="EF_Hand_1_Ca_BS"/>
</dbReference>
<proteinExistence type="predicted"/>
<gene>
    <name evidence="4" type="ORF">OLC1_LOCUS12743</name>
</gene>
<dbReference type="PROSITE" id="PS00018">
    <property type="entry name" value="EF_HAND_1"/>
    <property type="match status" value="1"/>
</dbReference>
<feature type="compositionally biased region" description="Basic residues" evidence="2">
    <location>
        <begin position="131"/>
        <end position="148"/>
    </location>
</feature>
<dbReference type="SUPFAM" id="SSF47473">
    <property type="entry name" value="EF-hand"/>
    <property type="match status" value="1"/>
</dbReference>
<dbReference type="Pfam" id="PF13499">
    <property type="entry name" value="EF-hand_7"/>
    <property type="match status" value="1"/>
</dbReference>
<evidence type="ECO:0000256" key="1">
    <source>
        <dbReference type="ARBA" id="ARBA00022837"/>
    </source>
</evidence>
<dbReference type="Proteomes" id="UP001161247">
    <property type="component" value="Chromosome 4"/>
</dbReference>
<feature type="compositionally biased region" description="Basic and acidic residues" evidence="2">
    <location>
        <begin position="84"/>
        <end position="93"/>
    </location>
</feature>
<evidence type="ECO:0000259" key="3">
    <source>
        <dbReference type="PROSITE" id="PS50222"/>
    </source>
</evidence>
<evidence type="ECO:0000313" key="4">
    <source>
        <dbReference type="EMBL" id="CAI9103622.1"/>
    </source>
</evidence>
<evidence type="ECO:0000313" key="5">
    <source>
        <dbReference type="Proteomes" id="UP001161247"/>
    </source>
</evidence>
<feature type="region of interest" description="Disordered" evidence="2">
    <location>
        <begin position="69"/>
        <end position="155"/>
    </location>
</feature>
<dbReference type="EMBL" id="OX459121">
    <property type="protein sequence ID" value="CAI9103622.1"/>
    <property type="molecule type" value="Genomic_DNA"/>
</dbReference>
<feature type="compositionally biased region" description="Acidic residues" evidence="2">
    <location>
        <begin position="111"/>
        <end position="126"/>
    </location>
</feature>